<keyword evidence="5 15" id="KW-0808">Transferase</keyword>
<comment type="pathway">
    <text evidence="2 15">Porphyrin-containing compound metabolism; heme O biosynthesis; heme O from protoheme: step 1/1.</text>
</comment>
<dbReference type="EC" id="2.5.1.141" evidence="3 15"/>
<evidence type="ECO:0000256" key="9">
    <source>
        <dbReference type="ARBA" id="ARBA00023136"/>
    </source>
</evidence>
<organism evidence="16 17">
    <name type="scientific">Thermus scotoductus</name>
    <dbReference type="NCBI Taxonomy" id="37636"/>
    <lineage>
        <taxon>Bacteria</taxon>
        <taxon>Thermotogati</taxon>
        <taxon>Deinococcota</taxon>
        <taxon>Deinococci</taxon>
        <taxon>Thermales</taxon>
        <taxon>Thermaceae</taxon>
        <taxon>Thermus</taxon>
    </lineage>
</organism>
<protein>
    <recommendedName>
        <fullName evidence="11 15">Protoheme IX farnesyltransferase</fullName>
        <ecNumber evidence="3 15">2.5.1.141</ecNumber>
    </recommendedName>
    <alternativeName>
        <fullName evidence="12 15">Heme B farnesyltransferase</fullName>
    </alternativeName>
    <alternativeName>
        <fullName evidence="10 15">Heme O synthase</fullName>
    </alternativeName>
</protein>
<feature type="transmembrane region" description="Helical" evidence="15">
    <location>
        <begin position="96"/>
        <end position="118"/>
    </location>
</feature>
<dbReference type="InterPro" id="IPR006369">
    <property type="entry name" value="Protohaem_IX_farnesylTrfase"/>
</dbReference>
<evidence type="ECO:0000256" key="6">
    <source>
        <dbReference type="ARBA" id="ARBA00022692"/>
    </source>
</evidence>
<comment type="miscellaneous">
    <text evidence="15">Carbon 2 of the heme B porphyrin ring is defined according to the Fischer nomenclature.</text>
</comment>
<dbReference type="Pfam" id="PF02628">
    <property type="entry name" value="COX15-CtaA"/>
    <property type="match status" value="1"/>
</dbReference>
<keyword evidence="8 15" id="KW-0350">Heme biosynthesis</keyword>
<evidence type="ECO:0000256" key="10">
    <source>
        <dbReference type="ARBA" id="ARBA00030253"/>
    </source>
</evidence>
<evidence type="ECO:0000256" key="1">
    <source>
        <dbReference type="ARBA" id="ARBA00004429"/>
    </source>
</evidence>
<dbReference type="CDD" id="cd13957">
    <property type="entry name" value="PT_UbiA_Cox10"/>
    <property type="match status" value="1"/>
</dbReference>
<feature type="transmembrane region" description="Helical" evidence="15">
    <location>
        <begin position="217"/>
        <end position="237"/>
    </location>
</feature>
<evidence type="ECO:0000256" key="14">
    <source>
        <dbReference type="ARBA" id="ARBA00061248"/>
    </source>
</evidence>
<dbReference type="InterPro" id="IPR000537">
    <property type="entry name" value="UbiA_prenyltransferase"/>
</dbReference>
<feature type="transmembrane region" description="Helical" evidence="15">
    <location>
        <begin position="527"/>
        <end position="548"/>
    </location>
</feature>
<dbReference type="InterPro" id="IPR044878">
    <property type="entry name" value="UbiA_sf"/>
</dbReference>
<feature type="transmembrane region" description="Helical" evidence="15">
    <location>
        <begin position="130"/>
        <end position="150"/>
    </location>
</feature>
<evidence type="ECO:0000313" key="16">
    <source>
        <dbReference type="EMBL" id="KPD32648.1"/>
    </source>
</evidence>
<feature type="transmembrane region" description="Helical" evidence="15">
    <location>
        <begin position="433"/>
        <end position="451"/>
    </location>
</feature>
<evidence type="ECO:0000313" key="17">
    <source>
        <dbReference type="Proteomes" id="UP000053099"/>
    </source>
</evidence>
<dbReference type="UniPathway" id="UPA00834">
    <property type="reaction ID" value="UER00712"/>
</dbReference>
<feature type="transmembrane region" description="Helical" evidence="15">
    <location>
        <begin position="362"/>
        <end position="383"/>
    </location>
</feature>
<evidence type="ECO:0000256" key="3">
    <source>
        <dbReference type="ARBA" id="ARBA00012292"/>
    </source>
</evidence>
<feature type="transmembrane region" description="Helical" evidence="15">
    <location>
        <begin position="554"/>
        <end position="574"/>
    </location>
</feature>
<dbReference type="NCBIfam" id="TIGR01473">
    <property type="entry name" value="cyoE_ctaB"/>
    <property type="match status" value="1"/>
</dbReference>
<feature type="transmembrane region" description="Helical" evidence="15">
    <location>
        <begin position="9"/>
        <end position="26"/>
    </location>
</feature>
<dbReference type="Proteomes" id="UP000053099">
    <property type="component" value="Unassembled WGS sequence"/>
</dbReference>
<evidence type="ECO:0000256" key="13">
    <source>
        <dbReference type="ARBA" id="ARBA00047690"/>
    </source>
</evidence>
<evidence type="ECO:0000256" key="5">
    <source>
        <dbReference type="ARBA" id="ARBA00022679"/>
    </source>
</evidence>
<reference evidence="16 17" key="1">
    <citation type="submission" date="2015-09" db="EMBL/GenBank/DDBJ databases">
        <title>Draft genome sequence of Thermus scotoductus strain K1 isolated from a geothermal spring in Nagorno-Karabakh, Armenia.</title>
        <authorList>
            <person name="Saghatelyan A."/>
            <person name="Poghosyan L."/>
            <person name="Panosyan H."/>
            <person name="Birkeland N.-K."/>
        </authorList>
    </citation>
    <scope>NUCLEOTIDE SEQUENCE [LARGE SCALE GENOMIC DNA]</scope>
    <source>
        <strain evidence="16 17">K1</strain>
    </source>
</reference>
<dbReference type="GO" id="GO:0048034">
    <property type="term" value="P:heme O biosynthetic process"/>
    <property type="evidence" value="ECO:0007669"/>
    <property type="project" value="UniProtKB-UniRule"/>
</dbReference>
<feature type="transmembrane region" description="Helical" evidence="15">
    <location>
        <begin position="249"/>
        <end position="270"/>
    </location>
</feature>
<gene>
    <name evidence="15" type="primary">ctaB</name>
    <name evidence="16" type="ORF">AN926_01935</name>
</gene>
<proteinExistence type="inferred from homology"/>
<dbReference type="Gene3D" id="1.10.357.140">
    <property type="entry name" value="UbiA prenyltransferase"/>
    <property type="match status" value="1"/>
</dbReference>
<feature type="transmembrane region" description="Helical" evidence="15">
    <location>
        <begin position="409"/>
        <end position="427"/>
    </location>
</feature>
<dbReference type="GO" id="GO:0008495">
    <property type="term" value="F:protoheme IX farnesyltransferase activity"/>
    <property type="evidence" value="ECO:0007669"/>
    <property type="project" value="UniProtKB-UniRule"/>
</dbReference>
<comment type="similarity">
    <text evidence="14">In the N-terminal section; belongs to the COX15/CtaA family.</text>
</comment>
<evidence type="ECO:0000256" key="4">
    <source>
        <dbReference type="ARBA" id="ARBA00022475"/>
    </source>
</evidence>
<comment type="catalytic activity">
    <reaction evidence="13 15">
        <text>heme b + (2E,6E)-farnesyl diphosphate + H2O = Fe(II)-heme o + diphosphate</text>
        <dbReference type="Rhea" id="RHEA:28070"/>
        <dbReference type="ChEBI" id="CHEBI:15377"/>
        <dbReference type="ChEBI" id="CHEBI:33019"/>
        <dbReference type="ChEBI" id="CHEBI:60344"/>
        <dbReference type="ChEBI" id="CHEBI:60530"/>
        <dbReference type="ChEBI" id="CHEBI:175763"/>
        <dbReference type="EC" id="2.5.1.141"/>
    </reaction>
</comment>
<feature type="transmembrane region" description="Helical" evidence="15">
    <location>
        <begin position="64"/>
        <end position="84"/>
    </location>
</feature>
<evidence type="ECO:0000256" key="7">
    <source>
        <dbReference type="ARBA" id="ARBA00022989"/>
    </source>
</evidence>
<dbReference type="PANTHER" id="PTHR43448:SF7">
    <property type="entry name" value="4-HYDROXYBENZOATE SOLANESYLTRANSFERASE"/>
    <property type="match status" value="1"/>
</dbReference>
<keyword evidence="9 15" id="KW-0472">Membrane</keyword>
<dbReference type="NCBIfam" id="NF003349">
    <property type="entry name" value="PRK04375.1-2"/>
    <property type="match status" value="1"/>
</dbReference>
<evidence type="ECO:0000256" key="12">
    <source>
        <dbReference type="ARBA" id="ARBA00042475"/>
    </source>
</evidence>
<accession>A0A0N0IRG5</accession>
<comment type="caution">
    <text evidence="15">Lacks conserved residue(s) required for the propagation of feature annotation.</text>
</comment>
<evidence type="ECO:0000256" key="15">
    <source>
        <dbReference type="HAMAP-Rule" id="MF_00154"/>
    </source>
</evidence>
<dbReference type="AlphaFoldDB" id="A0A0N0IRG5"/>
<feature type="transmembrane region" description="Helical" evidence="15">
    <location>
        <begin position="162"/>
        <end position="187"/>
    </location>
</feature>
<dbReference type="Pfam" id="PF01040">
    <property type="entry name" value="UbiA"/>
    <property type="match status" value="1"/>
</dbReference>
<feature type="transmembrane region" description="Helical" evidence="15">
    <location>
        <begin position="483"/>
        <end position="507"/>
    </location>
</feature>
<dbReference type="FunFam" id="1.10.357.140:FF:000001">
    <property type="entry name" value="Protoheme IX farnesyltransferase"/>
    <property type="match status" value="1"/>
</dbReference>
<comment type="subcellular location">
    <subcellularLocation>
        <location evidence="1">Cell inner membrane</location>
        <topology evidence="1">Multi-pass membrane protein</topology>
    </subcellularLocation>
    <subcellularLocation>
        <location evidence="15">Cell membrane</location>
        <topology evidence="15">Multi-pass membrane protein</topology>
    </subcellularLocation>
</comment>
<comment type="similarity">
    <text evidence="15">Belongs to the UbiA prenyltransferase family. Protoheme IX farnesyltransferase subfamily.</text>
</comment>
<dbReference type="EMBL" id="LJJR01000005">
    <property type="protein sequence ID" value="KPD32648.1"/>
    <property type="molecule type" value="Genomic_DNA"/>
</dbReference>
<dbReference type="GO" id="GO:0005886">
    <property type="term" value="C:plasma membrane"/>
    <property type="evidence" value="ECO:0007669"/>
    <property type="project" value="UniProtKB-SubCell"/>
</dbReference>
<keyword evidence="6 15" id="KW-0812">Transmembrane</keyword>
<evidence type="ECO:0000256" key="11">
    <source>
        <dbReference type="ARBA" id="ARBA00040810"/>
    </source>
</evidence>
<evidence type="ECO:0000256" key="8">
    <source>
        <dbReference type="ARBA" id="ARBA00023133"/>
    </source>
</evidence>
<feature type="transmembrane region" description="Helical" evidence="15">
    <location>
        <begin position="586"/>
        <end position="603"/>
    </location>
</feature>
<name>A0A0N0IRG5_THESC</name>
<keyword evidence="7 15" id="KW-1133">Transmembrane helix</keyword>
<feature type="transmembrane region" description="Helical" evidence="15">
    <location>
        <begin position="337"/>
        <end position="356"/>
    </location>
</feature>
<dbReference type="InterPro" id="IPR003780">
    <property type="entry name" value="COX15/CtaA_fam"/>
</dbReference>
<keyword evidence="4 15" id="KW-1003">Cell membrane</keyword>
<feature type="transmembrane region" description="Helical" evidence="15">
    <location>
        <begin position="282"/>
        <end position="300"/>
    </location>
</feature>
<dbReference type="HAMAP" id="MF_00154">
    <property type="entry name" value="CyoE_CtaB"/>
    <property type="match status" value="1"/>
</dbReference>
<evidence type="ECO:0000256" key="2">
    <source>
        <dbReference type="ARBA" id="ARBA00004919"/>
    </source>
</evidence>
<comment type="function">
    <text evidence="15">Converts heme B (protoheme IX) to heme O by substitution of the vinyl group on carbon 2 of heme B porphyrin ring with a hydroxyethyl farnesyl side group.</text>
</comment>
<dbReference type="PANTHER" id="PTHR43448">
    <property type="entry name" value="PROTOHEME IX FARNESYLTRANSFERASE, MITOCHONDRIAL"/>
    <property type="match status" value="1"/>
</dbReference>
<dbReference type="GO" id="GO:0006784">
    <property type="term" value="P:heme A biosynthetic process"/>
    <property type="evidence" value="ECO:0007669"/>
    <property type="project" value="InterPro"/>
</dbReference>
<comment type="caution">
    <text evidence="16">The sequence shown here is derived from an EMBL/GenBank/DDBJ whole genome shotgun (WGS) entry which is preliminary data.</text>
</comment>
<sequence>MSQAWFSRYAWGVLVWNILVALWGAYVRATGSGAGCGSHWPTCKGEIIPRSPQVETLIEFTHRATSGLAFLSVLFLTLLAFRLFPKGHPARLGSGLAFLFMITESLVGASLVLFGWTAHNVSAARAVVQMVHLANTYFLLASLVLTAWWASGGAPLRLRGQGAVGAALLLGLLALLFLGMSGAVTALGDLLFPVRNTLEALERSLTPGEHFLVRLRVLHPLIAVSVGLYVVFAGYLVAHLRPSSHTRRFAHALAYLYGVQLLVGLVNVWLKAPVWMQILHLLLAYAVWLLFILLSAAALAQGARRVELGEGAEAGQVHRGTGGATWKDYLALTKPRVISLLLFTTLLAMLIAAKGWPGTGLFLVVALGGYMMAGAANAINMVVDRDIDARMRRTAKRPTVTQRISSRDALLFAFGLALFAFLLLWWGANLLSATLALMGLIWYVLVYTLYLKRRTWQNIVIGGAAGAFPPLVGWAAVTGELSLFAWYLFALIFFWTPVHFWALALMIQDDYRAVGVPMLPVVLGERVTVMQIALYAVLTALISLMPLLLGELGLVYFFFSLTLNALLILKSLALYRQPERRTAVSLYKYSMLYLALLFVAMAVDRVL</sequence>
<feature type="transmembrane region" description="Helical" evidence="15">
    <location>
        <begin position="458"/>
        <end position="477"/>
    </location>
</feature>
<dbReference type="PATRIC" id="fig|37636.3.peg.2003"/>